<dbReference type="EMBL" id="JAHLZF010000001">
    <property type="protein sequence ID" value="MBU6079439.1"/>
    <property type="molecule type" value="Genomic_DNA"/>
</dbReference>
<keyword evidence="1" id="KW-0472">Membrane</keyword>
<evidence type="ECO:0000313" key="2">
    <source>
        <dbReference type="EMBL" id="MBU6079439.1"/>
    </source>
</evidence>
<gene>
    <name evidence="2" type="ORF">KQ486_00240</name>
</gene>
<name>A0ABS6GJK9_9BACI</name>
<reference evidence="2 3" key="1">
    <citation type="journal article" date="2011" name="Int. J. Syst. Evol. Microbiol.">
        <title>Allobacillus halotolerans gen. nov., sp. nov. isolated from shrimp paste.</title>
        <authorList>
            <person name="Sheu S.Y."/>
            <person name="Arun A.B."/>
            <person name="Jiang S.R."/>
            <person name="Young C.C."/>
            <person name="Chen W.M."/>
        </authorList>
    </citation>
    <scope>NUCLEOTIDE SEQUENCE [LARGE SCALE GENOMIC DNA]</scope>
    <source>
        <strain evidence="2 3">LMG 24826</strain>
    </source>
</reference>
<accession>A0ABS6GJK9</accession>
<dbReference type="RefSeq" id="WP_216686470.1">
    <property type="nucleotide sequence ID" value="NZ_CAUPKR010000001.1"/>
</dbReference>
<keyword evidence="1" id="KW-0812">Transmembrane</keyword>
<evidence type="ECO:0000256" key="1">
    <source>
        <dbReference type="SAM" id="Phobius"/>
    </source>
</evidence>
<proteinExistence type="predicted"/>
<feature type="transmembrane region" description="Helical" evidence="1">
    <location>
        <begin position="7"/>
        <end position="26"/>
    </location>
</feature>
<keyword evidence="1" id="KW-1133">Transmembrane helix</keyword>
<evidence type="ECO:0000313" key="3">
    <source>
        <dbReference type="Proteomes" id="UP000812672"/>
    </source>
</evidence>
<dbReference type="Proteomes" id="UP000812672">
    <property type="component" value="Unassembled WGS sequence"/>
</dbReference>
<protein>
    <submittedName>
        <fullName evidence="2">Uncharacterized protein</fullName>
    </submittedName>
</protein>
<organism evidence="2 3">
    <name type="scientific">Allobacillus halotolerans</name>
    <dbReference type="NCBI Taxonomy" id="570278"/>
    <lineage>
        <taxon>Bacteria</taxon>
        <taxon>Bacillati</taxon>
        <taxon>Bacillota</taxon>
        <taxon>Bacilli</taxon>
        <taxon>Bacillales</taxon>
        <taxon>Bacillaceae</taxon>
        <taxon>Allobacillus</taxon>
    </lineage>
</organism>
<keyword evidence="3" id="KW-1185">Reference proteome</keyword>
<sequence>MTKRKLFTITAPVFILIILFFIYWYYFSKPTGFLSDEQLVKQINETFPQAEVDQIQDTIQLDREHVFVPFISKSEKYGVSYWEWSSRKWEPIHINTSGEPLMWKIDAEKPSTFHILWNFNPKDELSSLKYYIIRDRNYQISSGNHMYTPRVQIEREIPVGENSFGVFTLPEDWQSFYKNTANLAIPDRQGLNLFSHMGLNHLIYFGWTSYNEFDERTFPENSLNGHGFSSGSTTTDFVRWFNESDLEK</sequence>
<comment type="caution">
    <text evidence="2">The sequence shown here is derived from an EMBL/GenBank/DDBJ whole genome shotgun (WGS) entry which is preliminary data.</text>
</comment>